<dbReference type="CDD" id="cd04724">
    <property type="entry name" value="Tryptophan_synthase_alpha"/>
    <property type="match status" value="1"/>
</dbReference>
<dbReference type="PANTHER" id="PTHR43406:SF1">
    <property type="entry name" value="TRYPTOPHAN SYNTHASE ALPHA CHAIN, CHLOROPLASTIC"/>
    <property type="match status" value="1"/>
</dbReference>
<comment type="similarity">
    <text evidence="9 10">Belongs to the TrpA family.</text>
</comment>
<protein>
    <recommendedName>
        <fullName evidence="9">Tryptophan synthase alpha chain</fullName>
        <ecNumber evidence="9">4.2.1.20</ecNumber>
    </recommendedName>
</protein>
<keyword evidence="12" id="KW-1185">Reference proteome</keyword>
<accession>A0A0D2J444</accession>
<evidence type="ECO:0000256" key="9">
    <source>
        <dbReference type="HAMAP-Rule" id="MF_00131"/>
    </source>
</evidence>
<dbReference type="STRING" id="1429043.X474_16790"/>
<dbReference type="InterPro" id="IPR011060">
    <property type="entry name" value="RibuloseP-bd_barrel"/>
</dbReference>
<keyword evidence="6 9" id="KW-0057">Aromatic amino acid biosynthesis</keyword>
<dbReference type="RefSeq" id="WP_044350035.1">
    <property type="nucleotide sequence ID" value="NZ_AZAC01000021.1"/>
</dbReference>
<comment type="subunit">
    <text evidence="3 9">Tetramer of two alpha and two beta chains.</text>
</comment>
<evidence type="ECO:0000256" key="4">
    <source>
        <dbReference type="ARBA" id="ARBA00022605"/>
    </source>
</evidence>
<comment type="caution">
    <text evidence="11">The sequence shown here is derived from an EMBL/GenBank/DDBJ whole genome shotgun (WGS) entry which is preliminary data.</text>
</comment>
<dbReference type="PATRIC" id="fig|1429043.3.peg.3557"/>
<dbReference type="HAMAP" id="MF_00131">
    <property type="entry name" value="Trp_synth_alpha"/>
    <property type="match status" value="1"/>
</dbReference>
<evidence type="ECO:0000256" key="8">
    <source>
        <dbReference type="ARBA" id="ARBA00049047"/>
    </source>
</evidence>
<comment type="pathway">
    <text evidence="2 9">Amino-acid biosynthesis; L-tryptophan biosynthesis; L-tryptophan from chorismate: step 5/5.</text>
</comment>
<dbReference type="Pfam" id="PF00290">
    <property type="entry name" value="Trp_syntA"/>
    <property type="match status" value="1"/>
</dbReference>
<evidence type="ECO:0000256" key="5">
    <source>
        <dbReference type="ARBA" id="ARBA00022822"/>
    </source>
</evidence>
<evidence type="ECO:0000256" key="7">
    <source>
        <dbReference type="ARBA" id="ARBA00023239"/>
    </source>
</evidence>
<dbReference type="GO" id="GO:0005829">
    <property type="term" value="C:cytosol"/>
    <property type="evidence" value="ECO:0007669"/>
    <property type="project" value="TreeGrafter"/>
</dbReference>
<dbReference type="FunCoup" id="A0A0D2J444">
    <property type="interactions" value="538"/>
</dbReference>
<comment type="function">
    <text evidence="1 9">The alpha subunit is responsible for the aldol cleavage of indoleglycerol phosphate to indole and glyceraldehyde 3-phosphate.</text>
</comment>
<evidence type="ECO:0000256" key="1">
    <source>
        <dbReference type="ARBA" id="ARBA00003365"/>
    </source>
</evidence>
<keyword evidence="4 9" id="KW-0028">Amino-acid biosynthesis</keyword>
<dbReference type="EC" id="4.2.1.20" evidence="9"/>
<keyword evidence="7 9" id="KW-0456">Lyase</keyword>
<proteinExistence type="inferred from homology"/>
<dbReference type="PROSITE" id="PS00167">
    <property type="entry name" value="TRP_SYNTHASE_ALPHA"/>
    <property type="match status" value="1"/>
</dbReference>
<evidence type="ECO:0000313" key="12">
    <source>
        <dbReference type="Proteomes" id="UP000032233"/>
    </source>
</evidence>
<comment type="catalytic activity">
    <reaction evidence="8 9">
        <text>(1S,2R)-1-C-(indol-3-yl)glycerol 3-phosphate + L-serine = D-glyceraldehyde 3-phosphate + L-tryptophan + H2O</text>
        <dbReference type="Rhea" id="RHEA:10532"/>
        <dbReference type="ChEBI" id="CHEBI:15377"/>
        <dbReference type="ChEBI" id="CHEBI:33384"/>
        <dbReference type="ChEBI" id="CHEBI:57912"/>
        <dbReference type="ChEBI" id="CHEBI:58866"/>
        <dbReference type="ChEBI" id="CHEBI:59776"/>
        <dbReference type="EC" id="4.2.1.20"/>
    </reaction>
</comment>
<sequence>MTTTLQNAFDRAKEQNRAAFIPFISGGHPDMTTSMRILKAVEKGGADVIEVGIPFSDPVADGPVIQSASTQALANGATPAGVLEMVRQAEISCPVVIMTYFNPMLRMGLTEFAKRAAQAGVKGVIIPDLTADEAGEWSQVAEEYCIDTIFLAAPTTPDSRLEIITKASKGFVYYVSTTGVTGSAINVSDGLLEEIKRIKRAGTLPVAVGFGVSTPEQAAALGKAADGVIVGSALVKAIQQASTADEQIESAEKLTSAMAAALKN</sequence>
<dbReference type="Gene3D" id="3.20.20.70">
    <property type="entry name" value="Aldolase class I"/>
    <property type="match status" value="1"/>
</dbReference>
<feature type="active site" description="Proton acceptor" evidence="9">
    <location>
        <position position="50"/>
    </location>
</feature>
<evidence type="ECO:0000256" key="2">
    <source>
        <dbReference type="ARBA" id="ARBA00004733"/>
    </source>
</evidence>
<dbReference type="GO" id="GO:0004834">
    <property type="term" value="F:tryptophan synthase activity"/>
    <property type="evidence" value="ECO:0007669"/>
    <property type="project" value="UniProtKB-UniRule"/>
</dbReference>
<evidence type="ECO:0000256" key="3">
    <source>
        <dbReference type="ARBA" id="ARBA00011270"/>
    </source>
</evidence>
<organism evidence="11 12">
    <name type="scientific">Dethiosulfatarculus sandiegensis</name>
    <dbReference type="NCBI Taxonomy" id="1429043"/>
    <lineage>
        <taxon>Bacteria</taxon>
        <taxon>Pseudomonadati</taxon>
        <taxon>Thermodesulfobacteriota</taxon>
        <taxon>Desulfarculia</taxon>
        <taxon>Desulfarculales</taxon>
        <taxon>Desulfarculaceae</taxon>
        <taxon>Dethiosulfatarculus</taxon>
    </lineage>
</organism>
<dbReference type="UniPathway" id="UPA00035">
    <property type="reaction ID" value="UER00044"/>
</dbReference>
<dbReference type="NCBIfam" id="TIGR00262">
    <property type="entry name" value="trpA"/>
    <property type="match status" value="1"/>
</dbReference>
<dbReference type="EMBL" id="AZAC01000021">
    <property type="protein sequence ID" value="KIX12919.1"/>
    <property type="molecule type" value="Genomic_DNA"/>
</dbReference>
<evidence type="ECO:0000256" key="10">
    <source>
        <dbReference type="RuleBase" id="RU003662"/>
    </source>
</evidence>
<reference evidence="11 12" key="1">
    <citation type="submission" date="2013-11" db="EMBL/GenBank/DDBJ databases">
        <title>Metagenomic analysis of a methanogenic consortium involved in long chain n-alkane degradation.</title>
        <authorList>
            <person name="Davidova I.A."/>
            <person name="Callaghan A.V."/>
            <person name="Wawrik B."/>
            <person name="Pruitt S."/>
            <person name="Marks C."/>
            <person name="Duncan K.E."/>
            <person name="Suflita J.M."/>
        </authorList>
    </citation>
    <scope>NUCLEOTIDE SEQUENCE [LARGE SCALE GENOMIC DNA]</scope>
    <source>
        <strain evidence="11 12">SPR</strain>
    </source>
</reference>
<evidence type="ECO:0000313" key="11">
    <source>
        <dbReference type="EMBL" id="KIX12919.1"/>
    </source>
</evidence>
<feature type="active site" description="Proton acceptor" evidence="9">
    <location>
        <position position="61"/>
    </location>
</feature>
<dbReference type="InParanoid" id="A0A0D2J444"/>
<dbReference type="OrthoDB" id="9804578at2"/>
<dbReference type="Proteomes" id="UP000032233">
    <property type="component" value="Unassembled WGS sequence"/>
</dbReference>
<dbReference type="AlphaFoldDB" id="A0A0D2J444"/>
<dbReference type="InterPro" id="IPR013785">
    <property type="entry name" value="Aldolase_TIM"/>
</dbReference>
<dbReference type="FunFam" id="3.20.20.70:FF:000037">
    <property type="entry name" value="Tryptophan synthase alpha chain"/>
    <property type="match status" value="1"/>
</dbReference>
<dbReference type="PANTHER" id="PTHR43406">
    <property type="entry name" value="TRYPTOPHAN SYNTHASE, ALPHA CHAIN"/>
    <property type="match status" value="1"/>
</dbReference>
<dbReference type="InterPro" id="IPR002028">
    <property type="entry name" value="Trp_synthase_suA"/>
</dbReference>
<dbReference type="InterPro" id="IPR018204">
    <property type="entry name" value="Trp_synthase_alpha_AS"/>
</dbReference>
<dbReference type="SUPFAM" id="SSF51366">
    <property type="entry name" value="Ribulose-phoshate binding barrel"/>
    <property type="match status" value="1"/>
</dbReference>
<gene>
    <name evidence="9" type="primary">trpA</name>
    <name evidence="11" type="ORF">X474_16790</name>
</gene>
<name>A0A0D2J444_9BACT</name>
<evidence type="ECO:0000256" key="6">
    <source>
        <dbReference type="ARBA" id="ARBA00023141"/>
    </source>
</evidence>
<keyword evidence="5 9" id="KW-0822">Tryptophan biosynthesis</keyword>